<dbReference type="STRING" id="426703.SAMN04488100_11417"/>
<feature type="transmembrane region" description="Helical" evidence="1">
    <location>
        <begin position="118"/>
        <end position="137"/>
    </location>
</feature>
<organism evidence="3 4">
    <name type="scientific">Alkalibacterium putridalgicola</name>
    <dbReference type="NCBI Taxonomy" id="426703"/>
    <lineage>
        <taxon>Bacteria</taxon>
        <taxon>Bacillati</taxon>
        <taxon>Bacillota</taxon>
        <taxon>Bacilli</taxon>
        <taxon>Lactobacillales</taxon>
        <taxon>Carnobacteriaceae</taxon>
        <taxon>Alkalibacterium</taxon>
    </lineage>
</organism>
<keyword evidence="1" id="KW-0472">Membrane</keyword>
<evidence type="ECO:0000313" key="4">
    <source>
        <dbReference type="Proteomes" id="UP000198548"/>
    </source>
</evidence>
<dbReference type="OrthoDB" id="2168698at2"/>
<dbReference type="RefSeq" id="WP_091488081.1">
    <property type="nucleotide sequence ID" value="NZ_BJUX01000036.1"/>
</dbReference>
<reference evidence="2 5" key="2">
    <citation type="submission" date="2019-07" db="EMBL/GenBank/DDBJ databases">
        <title>Whole genome shotgun sequence of Alkalibacterium putridalgicola NBRC 103243.</title>
        <authorList>
            <person name="Hosoyama A."/>
            <person name="Uohara A."/>
            <person name="Ohji S."/>
            <person name="Ichikawa N."/>
        </authorList>
    </citation>
    <scope>NUCLEOTIDE SEQUENCE [LARGE SCALE GENOMIC DNA]</scope>
    <source>
        <strain evidence="2 5">NBRC 103243</strain>
    </source>
</reference>
<protein>
    <submittedName>
        <fullName evidence="3">Uncharacterized protein</fullName>
    </submittedName>
</protein>
<feature type="transmembrane region" description="Helical" evidence="1">
    <location>
        <begin position="149"/>
        <end position="172"/>
    </location>
</feature>
<gene>
    <name evidence="2" type="ORF">APU01nite_22020</name>
    <name evidence="3" type="ORF">SAMN04488100_11417</name>
</gene>
<evidence type="ECO:0000313" key="5">
    <source>
        <dbReference type="Proteomes" id="UP000321425"/>
    </source>
</evidence>
<proteinExistence type="predicted"/>
<reference evidence="3 4" key="1">
    <citation type="submission" date="2016-10" db="EMBL/GenBank/DDBJ databases">
        <authorList>
            <person name="de Groot N.N."/>
        </authorList>
    </citation>
    <scope>NUCLEOTIDE SEQUENCE [LARGE SCALE GENOMIC DNA]</scope>
    <source>
        <strain evidence="3 4">DSM 19182</strain>
    </source>
</reference>
<keyword evidence="1" id="KW-1133">Transmembrane helix</keyword>
<sequence length="177" mass="19223">MTDKSKINKGFPKAGMAVFIAVLMGVAVYEMLTLDAGLSAREDTGILVAGGLIGSVGGIIGALIGLSIQYAFIKFPTQWLSKEEFVYKNEIWEAIFYSSAIGVVLNFILRLLDLQTNLLTSSIVSVITAGLFLSFYFSGREKEAHIKRAITIVQIIWIVFGVGLGIILNILFADVIV</sequence>
<evidence type="ECO:0000313" key="2">
    <source>
        <dbReference type="EMBL" id="GEK90163.1"/>
    </source>
</evidence>
<feature type="transmembrane region" description="Helical" evidence="1">
    <location>
        <begin position="94"/>
        <end position="112"/>
    </location>
</feature>
<evidence type="ECO:0000313" key="3">
    <source>
        <dbReference type="EMBL" id="SEL88141.1"/>
    </source>
</evidence>
<keyword evidence="5" id="KW-1185">Reference proteome</keyword>
<feature type="transmembrane region" description="Helical" evidence="1">
    <location>
        <begin position="46"/>
        <end position="73"/>
    </location>
</feature>
<dbReference type="EMBL" id="BJUX01000036">
    <property type="protein sequence ID" value="GEK90163.1"/>
    <property type="molecule type" value="Genomic_DNA"/>
</dbReference>
<dbReference type="Proteomes" id="UP000198548">
    <property type="component" value="Unassembled WGS sequence"/>
</dbReference>
<feature type="transmembrane region" description="Helical" evidence="1">
    <location>
        <begin position="14"/>
        <end position="34"/>
    </location>
</feature>
<evidence type="ECO:0000256" key="1">
    <source>
        <dbReference type="SAM" id="Phobius"/>
    </source>
</evidence>
<dbReference type="EMBL" id="FOBL01000014">
    <property type="protein sequence ID" value="SEL88141.1"/>
    <property type="molecule type" value="Genomic_DNA"/>
</dbReference>
<name>A0A1H7TTS9_9LACT</name>
<dbReference type="Proteomes" id="UP000321425">
    <property type="component" value="Unassembled WGS sequence"/>
</dbReference>
<keyword evidence="1" id="KW-0812">Transmembrane</keyword>
<dbReference type="AlphaFoldDB" id="A0A1H7TTS9"/>
<accession>A0A1H7TTS9</accession>